<keyword evidence="4 6" id="KW-0539">Nucleus</keyword>
<sequence>MDSIPLEMDDIFDEDGQDFNPARLPDLEDELEPMRNMMHASDNDEGDEDGEQPATDDPELLAKLKSMKGASKLTAKRTMPKLDETRLTGERGIPVLPKVFQDIHLKGKNHEVEDLKAIVRRLEHWGHRLFPKMPFAEVLERVERLGAKKAVQTCVKKIRLDMLEMPEDREDEDDVQRAGDTQQEVQVDEDEIEDLLREQETYDRQHGHSDDDDPFHTTFQTEQSAKSESNEQEKTVISDDVKARIERNKQLAMERRAARLAKTTDGTSITTGVVSDHSSSSGTQPQQNGQLSLNEEPSNMDLVVGDTSSKKAEKVDEQDNSLCDNDVDNLEREHSERVQDTSETELQSEGRELEKQTDQSVQDENDSIAVA</sequence>
<keyword evidence="9" id="KW-1185">Reference proteome</keyword>
<feature type="region of interest" description="Disordered" evidence="7">
    <location>
        <begin position="259"/>
        <end position="371"/>
    </location>
</feature>
<reference evidence="10 11" key="1">
    <citation type="submission" date="2025-05" db="UniProtKB">
        <authorList>
            <consortium name="RefSeq"/>
        </authorList>
    </citation>
    <scope>IDENTIFICATION</scope>
</reference>
<protein>
    <recommendedName>
        <fullName evidence="6">TIMELESS-interacting protein</fullName>
    </recommendedName>
</protein>
<feature type="domain" description="Chromosome segregation in meiosis protein 3" evidence="8">
    <location>
        <begin position="81"/>
        <end position="162"/>
    </location>
</feature>
<feature type="compositionally biased region" description="Acidic residues" evidence="7">
    <location>
        <begin position="43"/>
        <end position="59"/>
    </location>
</feature>
<feature type="compositionally biased region" description="Basic and acidic residues" evidence="7">
    <location>
        <begin position="228"/>
        <end position="241"/>
    </location>
</feature>
<keyword evidence="5 6" id="KW-0131">Cell cycle</keyword>
<accession>A0ABM0JNY6</accession>
<feature type="compositionally biased region" description="Basic and acidic residues" evidence="7">
    <location>
        <begin position="308"/>
        <end position="317"/>
    </location>
</feature>
<dbReference type="PANTHER" id="PTHR13220:SF11">
    <property type="entry name" value="TIMELESS-INTERACTING PROTEIN"/>
    <property type="match status" value="1"/>
</dbReference>
<evidence type="ECO:0000256" key="6">
    <source>
        <dbReference type="RuleBase" id="RU366049"/>
    </source>
</evidence>
<gene>
    <name evidence="10 11" type="primary">LOC101850168</name>
</gene>
<evidence type="ECO:0000256" key="4">
    <source>
        <dbReference type="ARBA" id="ARBA00023242"/>
    </source>
</evidence>
<feature type="region of interest" description="Disordered" evidence="7">
    <location>
        <begin position="165"/>
        <end position="241"/>
    </location>
</feature>
<evidence type="ECO:0000313" key="9">
    <source>
        <dbReference type="Proteomes" id="UP000694888"/>
    </source>
</evidence>
<feature type="compositionally biased region" description="Basic and acidic residues" evidence="7">
    <location>
        <begin position="348"/>
        <end position="357"/>
    </location>
</feature>
<feature type="compositionally biased region" description="Acidic residues" evidence="7">
    <location>
        <begin position="165"/>
        <end position="174"/>
    </location>
</feature>
<feature type="compositionally biased region" description="Basic and acidic residues" evidence="7">
    <location>
        <begin position="329"/>
        <end position="340"/>
    </location>
</feature>
<evidence type="ECO:0000256" key="2">
    <source>
        <dbReference type="ARBA" id="ARBA00006075"/>
    </source>
</evidence>
<evidence type="ECO:0000313" key="10">
    <source>
        <dbReference type="RefSeq" id="XP_005098114.1"/>
    </source>
</evidence>
<comment type="subcellular location">
    <subcellularLocation>
        <location evidence="1 6">Nucleus</location>
    </subcellularLocation>
</comment>
<dbReference type="Pfam" id="PF07962">
    <property type="entry name" value="Swi3"/>
    <property type="match status" value="1"/>
</dbReference>
<dbReference type="RefSeq" id="XP_012937827.1">
    <property type="nucleotide sequence ID" value="XM_013082373.2"/>
</dbReference>
<evidence type="ECO:0000256" key="5">
    <source>
        <dbReference type="ARBA" id="ARBA00023306"/>
    </source>
</evidence>
<dbReference type="InterPro" id="IPR012923">
    <property type="entry name" value="Csm3"/>
</dbReference>
<comment type="similarity">
    <text evidence="2 6">Belongs to the CSM3 family.</text>
</comment>
<evidence type="ECO:0000256" key="3">
    <source>
        <dbReference type="ARBA" id="ARBA00022763"/>
    </source>
</evidence>
<feature type="compositionally biased region" description="Basic and acidic residues" evidence="7">
    <location>
        <begin position="194"/>
        <end position="209"/>
    </location>
</feature>
<evidence type="ECO:0000256" key="7">
    <source>
        <dbReference type="SAM" id="MobiDB-lite"/>
    </source>
</evidence>
<proteinExistence type="inferred from homology"/>
<evidence type="ECO:0000259" key="8">
    <source>
        <dbReference type="Pfam" id="PF07962"/>
    </source>
</evidence>
<name>A0ABM0JNY6_APLCA</name>
<feature type="compositionally biased region" description="Polar residues" evidence="7">
    <location>
        <begin position="264"/>
        <end position="297"/>
    </location>
</feature>
<dbReference type="PANTHER" id="PTHR13220">
    <property type="entry name" value="TIMELESS INTERACTING-RELATED"/>
    <property type="match status" value="1"/>
</dbReference>
<organism evidence="9 10">
    <name type="scientific">Aplysia californica</name>
    <name type="common">California sea hare</name>
    <dbReference type="NCBI Taxonomy" id="6500"/>
    <lineage>
        <taxon>Eukaryota</taxon>
        <taxon>Metazoa</taxon>
        <taxon>Spiralia</taxon>
        <taxon>Lophotrochozoa</taxon>
        <taxon>Mollusca</taxon>
        <taxon>Gastropoda</taxon>
        <taxon>Heterobranchia</taxon>
        <taxon>Euthyneura</taxon>
        <taxon>Tectipleura</taxon>
        <taxon>Aplysiida</taxon>
        <taxon>Aplysioidea</taxon>
        <taxon>Aplysiidae</taxon>
        <taxon>Aplysia</taxon>
    </lineage>
</organism>
<dbReference type="Proteomes" id="UP000694888">
    <property type="component" value="Unplaced"/>
</dbReference>
<feature type="compositionally biased region" description="Acidic residues" evidence="7">
    <location>
        <begin position="361"/>
        <end position="371"/>
    </location>
</feature>
<dbReference type="InterPro" id="IPR040038">
    <property type="entry name" value="TIPIN/Csm3/Swi3"/>
</dbReference>
<dbReference type="GeneID" id="101850168"/>
<keyword evidence="3 6" id="KW-0227">DNA damage</keyword>
<feature type="compositionally biased region" description="Polar residues" evidence="7">
    <location>
        <begin position="217"/>
        <end position="227"/>
    </location>
</feature>
<evidence type="ECO:0000256" key="1">
    <source>
        <dbReference type="ARBA" id="ARBA00004123"/>
    </source>
</evidence>
<feature type="compositionally biased region" description="Acidic residues" evidence="7">
    <location>
        <begin position="7"/>
        <end position="17"/>
    </location>
</feature>
<evidence type="ECO:0000313" key="11">
    <source>
        <dbReference type="RefSeq" id="XP_012937827.1"/>
    </source>
</evidence>
<comment type="function">
    <text evidence="6">Plays an important role in the control of DNA replication and the maintenance of replication fork stability.</text>
</comment>
<feature type="region of interest" description="Disordered" evidence="7">
    <location>
        <begin position="1"/>
        <end position="59"/>
    </location>
</feature>
<dbReference type="RefSeq" id="XP_005098114.1">
    <property type="nucleotide sequence ID" value="XM_005098057.3"/>
</dbReference>